<evidence type="ECO:0000256" key="3">
    <source>
        <dbReference type="SAM" id="MobiDB-lite"/>
    </source>
</evidence>
<evidence type="ECO:0000256" key="2">
    <source>
        <dbReference type="ARBA" id="ARBA00022679"/>
    </source>
</evidence>
<dbReference type="Gene3D" id="3.90.470.20">
    <property type="entry name" value="4'-phosphopantetheinyl transferase domain"/>
    <property type="match status" value="1"/>
</dbReference>
<dbReference type="RefSeq" id="WP_381170660.1">
    <property type="nucleotide sequence ID" value="NZ_JBHSFK010000047.1"/>
</dbReference>
<keyword evidence="6" id="KW-1185">Reference proteome</keyword>
<comment type="similarity">
    <text evidence="1">Belongs to the P-Pant transferase superfamily. Gsp/Sfp/HetI/AcpT family.</text>
</comment>
<dbReference type="InterPro" id="IPR008278">
    <property type="entry name" value="4-PPantetheinyl_Trfase_dom"/>
</dbReference>
<sequence length="357" mass="35155">MEISWARLGDAHDRLLNLLDPVERARHDATVSPAERGRFLVGVALSRVLLAERLGVPPAGVPLRRVCPHCGGPHGKPRLAVPSPYGFSVTHSGELIGVALCEGAEVGLDVEDADAPLDVEAAARTALSAAELAALHSRPPAERRAAFLRTWTRKEAVLKALGVGLRVPLRELELAPPDQPPAVVSWPDQLAPRPGPAVPSRPGLAVPSRPVPAEPSGAGQPASGPASAGPSGPVSAAPSGSGQAGSSGPVSAGPSESGSAGSSRPGRAASSGPASAVPSRPVPAVPSPPVSAAPSGAGRPASGPASAGPSGSGSAGSSGPRLGIADLAVGGVHPGAVAVMGAGGVRVVERSGSRLLQ</sequence>
<dbReference type="InterPro" id="IPR037143">
    <property type="entry name" value="4-PPantetheinyl_Trfase_dom_sf"/>
</dbReference>
<evidence type="ECO:0000313" key="6">
    <source>
        <dbReference type="Proteomes" id="UP001595839"/>
    </source>
</evidence>
<feature type="region of interest" description="Disordered" evidence="3">
    <location>
        <begin position="176"/>
        <end position="325"/>
    </location>
</feature>
<protein>
    <submittedName>
        <fullName evidence="5">4'-phosphopantetheinyl transferase superfamily protein</fullName>
    </submittedName>
</protein>
<organism evidence="5 6">
    <name type="scientific">Streptomyces vulcanius</name>
    <dbReference type="NCBI Taxonomy" id="1441876"/>
    <lineage>
        <taxon>Bacteria</taxon>
        <taxon>Bacillati</taxon>
        <taxon>Actinomycetota</taxon>
        <taxon>Actinomycetes</taxon>
        <taxon>Kitasatosporales</taxon>
        <taxon>Streptomycetaceae</taxon>
        <taxon>Streptomyces</taxon>
    </lineage>
</organism>
<feature type="compositionally biased region" description="Low complexity" evidence="3">
    <location>
        <begin position="214"/>
        <end position="279"/>
    </location>
</feature>
<dbReference type="PANTHER" id="PTHR12215:SF10">
    <property type="entry name" value="L-AMINOADIPATE-SEMIALDEHYDE DEHYDROGENASE-PHOSPHOPANTETHEINYL TRANSFERASE"/>
    <property type="match status" value="1"/>
</dbReference>
<reference evidence="6" key="1">
    <citation type="journal article" date="2019" name="Int. J. Syst. Evol. Microbiol.">
        <title>The Global Catalogue of Microorganisms (GCM) 10K type strain sequencing project: providing services to taxonomists for standard genome sequencing and annotation.</title>
        <authorList>
            <consortium name="The Broad Institute Genomics Platform"/>
            <consortium name="The Broad Institute Genome Sequencing Center for Infectious Disease"/>
            <person name="Wu L."/>
            <person name="Ma J."/>
        </authorList>
    </citation>
    <scope>NUCLEOTIDE SEQUENCE [LARGE SCALE GENOMIC DNA]</scope>
    <source>
        <strain evidence="6">CGMCC 4.7177</strain>
    </source>
</reference>
<dbReference type="GO" id="GO:0016740">
    <property type="term" value="F:transferase activity"/>
    <property type="evidence" value="ECO:0007669"/>
    <property type="project" value="UniProtKB-KW"/>
</dbReference>
<dbReference type="SUPFAM" id="SSF56214">
    <property type="entry name" value="4'-phosphopantetheinyl transferase"/>
    <property type="match status" value="2"/>
</dbReference>
<comment type="caution">
    <text evidence="5">The sequence shown here is derived from an EMBL/GenBank/DDBJ whole genome shotgun (WGS) entry which is preliminary data.</text>
</comment>
<name>A0ABV9B3N0_9ACTN</name>
<accession>A0ABV9B3N0</accession>
<gene>
    <name evidence="5" type="ORF">ACFPIH_46220</name>
</gene>
<dbReference type="PANTHER" id="PTHR12215">
    <property type="entry name" value="PHOSPHOPANTETHEINE TRANSFERASE"/>
    <property type="match status" value="1"/>
</dbReference>
<dbReference type="Pfam" id="PF01648">
    <property type="entry name" value="ACPS"/>
    <property type="match status" value="1"/>
</dbReference>
<dbReference type="InterPro" id="IPR050559">
    <property type="entry name" value="P-Pant_transferase_sf"/>
</dbReference>
<evidence type="ECO:0000313" key="5">
    <source>
        <dbReference type="EMBL" id="MFC4506764.1"/>
    </source>
</evidence>
<feature type="compositionally biased region" description="Pro residues" evidence="3">
    <location>
        <begin position="280"/>
        <end position="291"/>
    </location>
</feature>
<feature type="compositionally biased region" description="Low complexity" evidence="3">
    <location>
        <begin position="292"/>
        <end position="309"/>
    </location>
</feature>
<evidence type="ECO:0000256" key="1">
    <source>
        <dbReference type="ARBA" id="ARBA00010990"/>
    </source>
</evidence>
<proteinExistence type="inferred from homology"/>
<dbReference type="Proteomes" id="UP001595839">
    <property type="component" value="Unassembled WGS sequence"/>
</dbReference>
<feature type="domain" description="4'-phosphopantetheinyl transferase" evidence="4">
    <location>
        <begin position="106"/>
        <end position="184"/>
    </location>
</feature>
<evidence type="ECO:0000259" key="4">
    <source>
        <dbReference type="Pfam" id="PF01648"/>
    </source>
</evidence>
<keyword evidence="2 5" id="KW-0808">Transferase</keyword>
<dbReference type="EMBL" id="JBHSFK010000047">
    <property type="protein sequence ID" value="MFC4506764.1"/>
    <property type="molecule type" value="Genomic_DNA"/>
</dbReference>